<dbReference type="InterPro" id="IPR025166">
    <property type="entry name" value="Integrase_DNA_bind_dom"/>
</dbReference>
<accession>A0ABR5VY32</accession>
<evidence type="ECO:0000313" key="9">
    <source>
        <dbReference type="Proteomes" id="UP000075609"/>
    </source>
</evidence>
<evidence type="ECO:0000259" key="6">
    <source>
        <dbReference type="PROSITE" id="PS51898"/>
    </source>
</evidence>
<feature type="domain" description="Tyr recombinase" evidence="6">
    <location>
        <begin position="208"/>
        <end position="381"/>
    </location>
</feature>
<evidence type="ECO:0000259" key="7">
    <source>
        <dbReference type="PROSITE" id="PS51900"/>
    </source>
</evidence>
<comment type="similarity">
    <text evidence="1">Belongs to the 'phage' integrase family.</text>
</comment>
<feature type="domain" description="Core-binding (CB)" evidence="7">
    <location>
        <begin position="100"/>
        <end position="184"/>
    </location>
</feature>
<comment type="caution">
    <text evidence="8">The sequence shown here is derived from an EMBL/GenBank/DDBJ whole genome shotgun (WGS) entry which is preliminary data.</text>
</comment>
<proteinExistence type="inferred from homology"/>
<dbReference type="Pfam" id="PF00589">
    <property type="entry name" value="Phage_integrase"/>
    <property type="match status" value="1"/>
</dbReference>
<dbReference type="InterPro" id="IPR011010">
    <property type="entry name" value="DNA_brk_join_enz"/>
</dbReference>
<dbReference type="InterPro" id="IPR038488">
    <property type="entry name" value="Integrase_DNA-bd_sf"/>
</dbReference>
<dbReference type="Proteomes" id="UP000075609">
    <property type="component" value="Unassembled WGS sequence"/>
</dbReference>
<keyword evidence="2" id="KW-0229">DNA integration</keyword>
<evidence type="ECO:0000313" key="8">
    <source>
        <dbReference type="EMBL" id="KYN82713.1"/>
    </source>
</evidence>
<keyword evidence="4" id="KW-0233">DNA recombination</keyword>
<name>A0ABR5VY32_9VIBR</name>
<dbReference type="CDD" id="cd00801">
    <property type="entry name" value="INT_P4_C"/>
    <property type="match status" value="1"/>
</dbReference>
<dbReference type="InterPro" id="IPR044068">
    <property type="entry name" value="CB"/>
</dbReference>
<dbReference type="Pfam" id="PF13356">
    <property type="entry name" value="Arm-DNA-bind_3"/>
    <property type="match status" value="1"/>
</dbReference>
<organism evidence="8 9">
    <name type="scientific">Vibrio cidicii</name>
    <dbReference type="NCBI Taxonomy" id="1763883"/>
    <lineage>
        <taxon>Bacteria</taxon>
        <taxon>Pseudomonadati</taxon>
        <taxon>Pseudomonadota</taxon>
        <taxon>Gammaproteobacteria</taxon>
        <taxon>Vibrionales</taxon>
        <taxon>Vibrionaceae</taxon>
        <taxon>Vibrio</taxon>
    </lineage>
</organism>
<dbReference type="Gene3D" id="1.10.150.130">
    <property type="match status" value="1"/>
</dbReference>
<dbReference type="InterPro" id="IPR050808">
    <property type="entry name" value="Phage_Integrase"/>
</dbReference>
<evidence type="ECO:0000256" key="1">
    <source>
        <dbReference type="ARBA" id="ARBA00008857"/>
    </source>
</evidence>
<dbReference type="PROSITE" id="PS51900">
    <property type="entry name" value="CB"/>
    <property type="match status" value="1"/>
</dbReference>
<protein>
    <recommendedName>
        <fullName evidence="10">Integrase</fullName>
    </recommendedName>
</protein>
<dbReference type="PROSITE" id="PS51898">
    <property type="entry name" value="TYR_RECOMBINASE"/>
    <property type="match status" value="1"/>
</dbReference>
<dbReference type="RefSeq" id="WP_061900637.1">
    <property type="nucleotide sequence ID" value="NZ_CAXYEW010000008.1"/>
</dbReference>
<keyword evidence="3 5" id="KW-0238">DNA-binding</keyword>
<keyword evidence="9" id="KW-1185">Reference proteome</keyword>
<dbReference type="Gene3D" id="3.30.160.390">
    <property type="entry name" value="Integrase, DNA-binding domain"/>
    <property type="match status" value="1"/>
</dbReference>
<reference evidence="8 9" key="1">
    <citation type="submission" date="2015-12" db="EMBL/GenBank/DDBJ databases">
        <authorList>
            <person name="Tarr C.L."/>
            <person name="Gladney L.M."/>
        </authorList>
    </citation>
    <scope>NUCLEOTIDE SEQUENCE [LARGE SCALE GENOMIC DNA]</scope>
    <source>
        <strain evidence="8 9">1048-83</strain>
    </source>
</reference>
<dbReference type="InterPro" id="IPR010998">
    <property type="entry name" value="Integrase_recombinase_N"/>
</dbReference>
<dbReference type="Gene3D" id="1.10.443.10">
    <property type="entry name" value="Intergrase catalytic core"/>
    <property type="match status" value="1"/>
</dbReference>
<sequence>MAITDSKLKALLGKTHDNSKPLKLADREGLSVFHFKSGKLSFVFRYRYANKAQELTLGNYPELTLLQARKQAAECKKYLADGLNPKIERQLQREQKLKAVTVKDALEYWLDNYAAKSRANHERHRAQFQKHVYPFIGHLPLEQCETRHWVQVFDDITNGTHHRAAPVASGYILQNAKQALRFCRNRQFAHSMALEGLNIADIGEHQGKKERVLSWPELMDVWHWAHDIKNKWYYRNLALLLVVFGCRTQELRLSKVAEWDLDEMIWTVPKEHSKTGSEIKRPIPEQLKGYLQSVIVQARSEYLLGELKRPETVSGFGGRLWKKLEHKEAWTLHDLRRTFATLLNDMQIEPYVVEQLLGHSLGGVMKIYNRSQHIEKKKAALELWLAKLNDIATGANVRAIR</sequence>
<evidence type="ECO:0000256" key="5">
    <source>
        <dbReference type="PROSITE-ProRule" id="PRU01248"/>
    </source>
</evidence>
<dbReference type="InterPro" id="IPR013762">
    <property type="entry name" value="Integrase-like_cat_sf"/>
</dbReference>
<evidence type="ECO:0000256" key="4">
    <source>
        <dbReference type="ARBA" id="ARBA00023172"/>
    </source>
</evidence>
<evidence type="ECO:0008006" key="10">
    <source>
        <dbReference type="Google" id="ProtNLM"/>
    </source>
</evidence>
<dbReference type="InterPro" id="IPR002104">
    <property type="entry name" value="Integrase_catalytic"/>
</dbReference>
<dbReference type="SUPFAM" id="SSF56349">
    <property type="entry name" value="DNA breaking-rejoining enzymes"/>
    <property type="match status" value="1"/>
</dbReference>
<dbReference type="EMBL" id="LOBP01000173">
    <property type="protein sequence ID" value="KYN82713.1"/>
    <property type="molecule type" value="Genomic_DNA"/>
</dbReference>
<evidence type="ECO:0000256" key="2">
    <source>
        <dbReference type="ARBA" id="ARBA00022908"/>
    </source>
</evidence>
<dbReference type="PANTHER" id="PTHR30629">
    <property type="entry name" value="PROPHAGE INTEGRASE"/>
    <property type="match status" value="1"/>
</dbReference>
<gene>
    <name evidence="8" type="ORF">ATY35_05505</name>
</gene>
<evidence type="ECO:0000256" key="3">
    <source>
        <dbReference type="ARBA" id="ARBA00023125"/>
    </source>
</evidence>
<dbReference type="PANTHER" id="PTHR30629:SF2">
    <property type="entry name" value="PROPHAGE INTEGRASE INTS-RELATED"/>
    <property type="match status" value="1"/>
</dbReference>